<dbReference type="PANTHER" id="PTHR11921">
    <property type="entry name" value="SUCCINATE DEHYDROGENASE IRON-SULFUR PROTEIN"/>
    <property type="match status" value="1"/>
</dbReference>
<evidence type="ECO:0000313" key="2">
    <source>
        <dbReference type="Proteomes" id="UP000187406"/>
    </source>
</evidence>
<reference evidence="2" key="1">
    <citation type="submission" date="2016-04" db="EMBL/GenBank/DDBJ databases">
        <title>Cephalotus genome sequencing.</title>
        <authorList>
            <person name="Fukushima K."/>
            <person name="Hasebe M."/>
            <person name="Fang X."/>
        </authorList>
    </citation>
    <scope>NUCLEOTIDE SEQUENCE [LARGE SCALE GENOMIC DNA]</scope>
    <source>
        <strain evidence="2">cv. St1</strain>
    </source>
</reference>
<comment type="caution">
    <text evidence="1">The sequence shown here is derived from an EMBL/GenBank/DDBJ whole genome shotgun (WGS) entry which is preliminary data.</text>
</comment>
<dbReference type="STRING" id="3775.A0A1Q3DG90"/>
<dbReference type="Proteomes" id="UP000187406">
    <property type="component" value="Unassembled WGS sequence"/>
</dbReference>
<dbReference type="GO" id="GO:0022904">
    <property type="term" value="P:respiratory electron transport chain"/>
    <property type="evidence" value="ECO:0007669"/>
    <property type="project" value="TreeGrafter"/>
</dbReference>
<protein>
    <submittedName>
        <fullName evidence="1">Uncharacterized protein</fullName>
    </submittedName>
</protein>
<accession>A0A1Q3DG90</accession>
<dbReference type="InterPro" id="IPR050573">
    <property type="entry name" value="SDH/FRD_Iron-Sulfur"/>
</dbReference>
<gene>
    <name evidence="1" type="ORF">CFOL_v3_34857</name>
</gene>
<dbReference type="PANTHER" id="PTHR11921:SF40">
    <property type="entry name" value="SUCCINATE DEHYDROGENASE [UBIQUINONE] IRON-SULFUR SUBUNIT 3, MITOCHONDRIAL"/>
    <property type="match status" value="1"/>
</dbReference>
<feature type="non-terminal residue" evidence="1">
    <location>
        <position position="1"/>
    </location>
</feature>
<dbReference type="OrthoDB" id="1746302at2759"/>
<dbReference type="InParanoid" id="A0A1Q3DG90"/>
<dbReference type="EMBL" id="BDDD01007480">
    <property type="protein sequence ID" value="GAV91462.1"/>
    <property type="molecule type" value="Genomic_DNA"/>
</dbReference>
<keyword evidence="2" id="KW-1185">Reference proteome</keyword>
<dbReference type="GO" id="GO:0009060">
    <property type="term" value="P:aerobic respiration"/>
    <property type="evidence" value="ECO:0007669"/>
    <property type="project" value="TreeGrafter"/>
</dbReference>
<evidence type="ECO:0000313" key="1">
    <source>
        <dbReference type="EMBL" id="GAV91462.1"/>
    </source>
</evidence>
<dbReference type="GO" id="GO:0005739">
    <property type="term" value="C:mitochondrion"/>
    <property type="evidence" value="ECO:0007669"/>
    <property type="project" value="TreeGrafter"/>
</dbReference>
<sequence>PSSTSPRKQNFSVLEEDPVAQEHAKLAVETFDTVQKNIKKLIKEFKINRWYPDHPTHKPYLQSYYIDLSFCGPMEEFLGPAALLHAFRWMWDR</sequence>
<proteinExistence type="predicted"/>
<organism evidence="1 2">
    <name type="scientific">Cephalotus follicularis</name>
    <name type="common">Albany pitcher plant</name>
    <dbReference type="NCBI Taxonomy" id="3775"/>
    <lineage>
        <taxon>Eukaryota</taxon>
        <taxon>Viridiplantae</taxon>
        <taxon>Streptophyta</taxon>
        <taxon>Embryophyta</taxon>
        <taxon>Tracheophyta</taxon>
        <taxon>Spermatophyta</taxon>
        <taxon>Magnoliopsida</taxon>
        <taxon>eudicotyledons</taxon>
        <taxon>Gunneridae</taxon>
        <taxon>Pentapetalae</taxon>
        <taxon>rosids</taxon>
        <taxon>fabids</taxon>
        <taxon>Oxalidales</taxon>
        <taxon>Cephalotaceae</taxon>
        <taxon>Cephalotus</taxon>
    </lineage>
</organism>
<dbReference type="AlphaFoldDB" id="A0A1Q3DG90"/>
<name>A0A1Q3DG90_CEPFO</name>